<evidence type="ECO:0000256" key="2">
    <source>
        <dbReference type="SAM" id="MobiDB-lite"/>
    </source>
</evidence>
<organism evidence="4 5">
    <name type="scientific">Phycomyces blakesleeanus</name>
    <dbReference type="NCBI Taxonomy" id="4837"/>
    <lineage>
        <taxon>Eukaryota</taxon>
        <taxon>Fungi</taxon>
        <taxon>Fungi incertae sedis</taxon>
        <taxon>Mucoromycota</taxon>
        <taxon>Mucoromycotina</taxon>
        <taxon>Mucoromycetes</taxon>
        <taxon>Mucorales</taxon>
        <taxon>Phycomycetaceae</taxon>
        <taxon>Phycomyces</taxon>
    </lineage>
</organism>
<dbReference type="PROSITE" id="PS00028">
    <property type="entry name" value="ZINC_FINGER_C2H2_1"/>
    <property type="match status" value="1"/>
</dbReference>
<reference evidence="4 5" key="1">
    <citation type="submission" date="2024-04" db="EMBL/GenBank/DDBJ databases">
        <title>Symmetric and asymmetric DNA N6-adenine methylation regulates different biological responses in Mucorales.</title>
        <authorList>
            <consortium name="Lawrence Berkeley National Laboratory"/>
            <person name="Lax C."/>
            <person name="Mondo S.J."/>
            <person name="Osorio-Concepcion M."/>
            <person name="Muszewska A."/>
            <person name="Corrochano-Luque M."/>
            <person name="Gutierrez G."/>
            <person name="Riley R."/>
            <person name="Lipzen A."/>
            <person name="Guo J."/>
            <person name="Hundley H."/>
            <person name="Amirebrahimi M."/>
            <person name="Ng V."/>
            <person name="Lorenzo-Gutierrez D."/>
            <person name="Binder U."/>
            <person name="Yang J."/>
            <person name="Song Y."/>
            <person name="Canovas D."/>
            <person name="Navarro E."/>
            <person name="Freitag M."/>
            <person name="Gabaldon T."/>
            <person name="Grigoriev I.V."/>
            <person name="Corrochano L.M."/>
            <person name="Nicolas F.E."/>
            <person name="Garre V."/>
        </authorList>
    </citation>
    <scope>NUCLEOTIDE SEQUENCE [LARGE SCALE GENOMIC DNA]</scope>
    <source>
        <strain evidence="4 5">L51</strain>
    </source>
</reference>
<dbReference type="Proteomes" id="UP001448207">
    <property type="component" value="Unassembled WGS sequence"/>
</dbReference>
<evidence type="ECO:0000256" key="1">
    <source>
        <dbReference type="PROSITE-ProRule" id="PRU00042"/>
    </source>
</evidence>
<gene>
    <name evidence="4" type="ORF">J3Q64DRAFT_1833642</name>
</gene>
<dbReference type="EMBL" id="JBCLYO010000007">
    <property type="protein sequence ID" value="KAL0087374.1"/>
    <property type="molecule type" value="Genomic_DNA"/>
</dbReference>
<keyword evidence="1" id="KW-0862">Zinc</keyword>
<keyword evidence="1" id="KW-0479">Metal-binding</keyword>
<protein>
    <recommendedName>
        <fullName evidence="3">C2H2-type domain-containing protein</fullName>
    </recommendedName>
</protein>
<evidence type="ECO:0000313" key="5">
    <source>
        <dbReference type="Proteomes" id="UP001448207"/>
    </source>
</evidence>
<accession>A0ABR3B0U3</accession>
<evidence type="ECO:0000313" key="4">
    <source>
        <dbReference type="EMBL" id="KAL0087374.1"/>
    </source>
</evidence>
<comment type="caution">
    <text evidence="4">The sequence shown here is derived from an EMBL/GenBank/DDBJ whole genome shotgun (WGS) entry which is preliminary data.</text>
</comment>
<keyword evidence="5" id="KW-1185">Reference proteome</keyword>
<keyword evidence="1" id="KW-0863">Zinc-finger</keyword>
<dbReference type="PROSITE" id="PS50157">
    <property type="entry name" value="ZINC_FINGER_C2H2_2"/>
    <property type="match status" value="1"/>
</dbReference>
<name>A0ABR3B0U3_PHYBL</name>
<sequence>MLLADIRALSDTKKLLHHILQQHDTILPSRPVGSRRFKTDQFCYSSKSEHSKTKSSFACPSCYDHFDDYEDLKSHVHSSHMGERNKEGKRQREDEPELTPLAAKKVSLALKEKTAILTFINYKAGMYSTGGPKLTEKSINEL</sequence>
<feature type="compositionally biased region" description="Basic and acidic residues" evidence="2">
    <location>
        <begin position="80"/>
        <end position="93"/>
    </location>
</feature>
<evidence type="ECO:0000259" key="3">
    <source>
        <dbReference type="PROSITE" id="PS50157"/>
    </source>
</evidence>
<proteinExistence type="predicted"/>
<feature type="domain" description="C2H2-type" evidence="3">
    <location>
        <begin position="57"/>
        <end position="85"/>
    </location>
</feature>
<feature type="region of interest" description="Disordered" evidence="2">
    <location>
        <begin position="75"/>
        <end position="99"/>
    </location>
</feature>
<dbReference type="InterPro" id="IPR013087">
    <property type="entry name" value="Znf_C2H2_type"/>
</dbReference>